<dbReference type="CDD" id="cd02800">
    <property type="entry name" value="tRNA_bind_EcMetRS_like"/>
    <property type="match status" value="1"/>
</dbReference>
<evidence type="ECO:0000313" key="17">
    <source>
        <dbReference type="EMBL" id="STP09021.1"/>
    </source>
</evidence>
<dbReference type="CDD" id="cd00814">
    <property type="entry name" value="MetRS_core"/>
    <property type="match status" value="1"/>
</dbReference>
<keyword evidence="5 14" id="KW-0963">Cytoplasm</keyword>
<feature type="binding site" evidence="14">
    <location>
        <position position="145"/>
    </location>
    <ligand>
        <name>Zn(2+)</name>
        <dbReference type="ChEBI" id="CHEBI:29105"/>
    </ligand>
</feature>
<evidence type="ECO:0000256" key="15">
    <source>
        <dbReference type="SAM" id="MobiDB-lite"/>
    </source>
</evidence>
<dbReference type="Proteomes" id="UP000255335">
    <property type="component" value="Unassembled WGS sequence"/>
</dbReference>
<feature type="short sequence motif" description="'HIGH' region" evidence="14">
    <location>
        <begin position="12"/>
        <end position="22"/>
    </location>
</feature>
<dbReference type="Gene3D" id="2.170.220.10">
    <property type="match status" value="1"/>
</dbReference>
<dbReference type="Gene3D" id="2.40.50.140">
    <property type="entry name" value="Nucleic acid-binding proteins"/>
    <property type="match status" value="1"/>
</dbReference>
<keyword evidence="10 14" id="KW-0694">RNA-binding</keyword>
<evidence type="ECO:0000256" key="6">
    <source>
        <dbReference type="ARBA" id="ARBA00022555"/>
    </source>
</evidence>
<evidence type="ECO:0000256" key="13">
    <source>
        <dbReference type="ARBA" id="ARBA00047364"/>
    </source>
</evidence>
<dbReference type="NCBIfam" id="NF008900">
    <property type="entry name" value="PRK12267.1"/>
    <property type="match status" value="1"/>
</dbReference>
<dbReference type="GO" id="GO:0005524">
    <property type="term" value="F:ATP binding"/>
    <property type="evidence" value="ECO:0007669"/>
    <property type="project" value="UniProtKB-UniRule"/>
</dbReference>
<name>A0A377JMI8_9HELI</name>
<comment type="catalytic activity">
    <reaction evidence="13 14">
        <text>tRNA(Met) + L-methionine + ATP = L-methionyl-tRNA(Met) + AMP + diphosphate</text>
        <dbReference type="Rhea" id="RHEA:13481"/>
        <dbReference type="Rhea" id="RHEA-COMP:9667"/>
        <dbReference type="Rhea" id="RHEA-COMP:9698"/>
        <dbReference type="ChEBI" id="CHEBI:30616"/>
        <dbReference type="ChEBI" id="CHEBI:33019"/>
        <dbReference type="ChEBI" id="CHEBI:57844"/>
        <dbReference type="ChEBI" id="CHEBI:78442"/>
        <dbReference type="ChEBI" id="CHEBI:78530"/>
        <dbReference type="ChEBI" id="CHEBI:456215"/>
        <dbReference type="EC" id="6.1.1.10"/>
    </reaction>
</comment>
<dbReference type="InterPro" id="IPR041872">
    <property type="entry name" value="Anticodon_Met"/>
</dbReference>
<reference evidence="17 18" key="1">
    <citation type="submission" date="2018-06" db="EMBL/GenBank/DDBJ databases">
        <authorList>
            <consortium name="Pathogen Informatics"/>
            <person name="Doyle S."/>
        </authorList>
    </citation>
    <scope>NUCLEOTIDE SEQUENCE [LARGE SCALE GENOMIC DNA]</scope>
    <source>
        <strain evidence="17 18">NCTC12221</strain>
    </source>
</reference>
<keyword evidence="14" id="KW-0862">Zinc</keyword>
<keyword evidence="8 14" id="KW-0547">Nucleotide-binding</keyword>
<dbReference type="HAMAP" id="MF_01228">
    <property type="entry name" value="Met_tRNA_synth_type2"/>
    <property type="match status" value="1"/>
</dbReference>
<feature type="domain" description="TRNA-binding" evidence="16">
    <location>
        <begin position="559"/>
        <end position="660"/>
    </location>
</feature>
<dbReference type="Pfam" id="PF01588">
    <property type="entry name" value="tRNA_bind"/>
    <property type="match status" value="1"/>
</dbReference>
<dbReference type="InterPro" id="IPR004495">
    <property type="entry name" value="Met-tRNA-synth_bsu_C"/>
</dbReference>
<evidence type="ECO:0000259" key="16">
    <source>
        <dbReference type="PROSITE" id="PS50886"/>
    </source>
</evidence>
<feature type="binding site" evidence="14">
    <location>
        <position position="130"/>
    </location>
    <ligand>
        <name>Zn(2+)</name>
        <dbReference type="ChEBI" id="CHEBI:29105"/>
    </ligand>
</feature>
<organism evidence="17 18">
    <name type="scientific">Helicobacter cinaedi</name>
    <dbReference type="NCBI Taxonomy" id="213"/>
    <lineage>
        <taxon>Bacteria</taxon>
        <taxon>Pseudomonadati</taxon>
        <taxon>Campylobacterota</taxon>
        <taxon>Epsilonproteobacteria</taxon>
        <taxon>Campylobacterales</taxon>
        <taxon>Helicobacteraceae</taxon>
        <taxon>Helicobacter</taxon>
    </lineage>
</organism>
<dbReference type="PRINTS" id="PR01041">
    <property type="entry name" value="TRNASYNTHMET"/>
</dbReference>
<evidence type="ECO:0000256" key="9">
    <source>
        <dbReference type="ARBA" id="ARBA00022840"/>
    </source>
</evidence>
<protein>
    <recommendedName>
        <fullName evidence="14">Methionine--tRNA ligase</fullName>
        <ecNumber evidence="14">6.1.1.10</ecNumber>
    </recommendedName>
    <alternativeName>
        <fullName evidence="14">Methionyl-tRNA synthetase</fullName>
        <shortName evidence="14">MetRS</shortName>
    </alternativeName>
</protein>
<dbReference type="GO" id="GO:0004825">
    <property type="term" value="F:methionine-tRNA ligase activity"/>
    <property type="evidence" value="ECO:0007669"/>
    <property type="project" value="UniProtKB-UniRule"/>
</dbReference>
<dbReference type="GO" id="GO:0005737">
    <property type="term" value="C:cytoplasm"/>
    <property type="evidence" value="ECO:0007669"/>
    <property type="project" value="UniProtKB-SubCell"/>
</dbReference>
<accession>A0A377JMI8</accession>
<evidence type="ECO:0000256" key="12">
    <source>
        <dbReference type="ARBA" id="ARBA00023146"/>
    </source>
</evidence>
<evidence type="ECO:0000256" key="4">
    <source>
        <dbReference type="ARBA" id="ARBA00011738"/>
    </source>
</evidence>
<feature type="binding site" evidence="14">
    <location>
        <position position="148"/>
    </location>
    <ligand>
        <name>Zn(2+)</name>
        <dbReference type="ChEBI" id="CHEBI:29105"/>
    </ligand>
</feature>
<dbReference type="NCBIfam" id="TIGR00399">
    <property type="entry name" value="metG_C_term"/>
    <property type="match status" value="1"/>
</dbReference>
<keyword evidence="11 14" id="KW-0648">Protein biosynthesis</keyword>
<keyword evidence="7 14" id="KW-0436">Ligase</keyword>
<dbReference type="InterPro" id="IPR009080">
    <property type="entry name" value="tRNAsynth_Ia_anticodon-bd"/>
</dbReference>
<evidence type="ECO:0000256" key="5">
    <source>
        <dbReference type="ARBA" id="ARBA00022490"/>
    </source>
</evidence>
<keyword evidence="12 14" id="KW-0030">Aminoacyl-tRNA synthetase</keyword>
<comment type="similarity">
    <text evidence="3 14">Belongs to the class-I aminoacyl-tRNA synthetase family. MetG type 2A subfamily.</text>
</comment>
<evidence type="ECO:0000256" key="14">
    <source>
        <dbReference type="HAMAP-Rule" id="MF_01228"/>
    </source>
</evidence>
<feature type="compositionally biased region" description="Basic and acidic residues" evidence="15">
    <location>
        <begin position="528"/>
        <end position="541"/>
    </location>
</feature>
<dbReference type="GO" id="GO:0046872">
    <property type="term" value="F:metal ion binding"/>
    <property type="evidence" value="ECO:0007669"/>
    <property type="project" value="UniProtKB-KW"/>
</dbReference>
<dbReference type="InterPro" id="IPR015413">
    <property type="entry name" value="Methionyl/Leucyl_tRNA_Synth"/>
</dbReference>
<evidence type="ECO:0000313" key="18">
    <source>
        <dbReference type="Proteomes" id="UP000255335"/>
    </source>
</evidence>
<evidence type="ECO:0000256" key="3">
    <source>
        <dbReference type="ARBA" id="ARBA00006590"/>
    </source>
</evidence>
<comment type="caution">
    <text evidence="14">Lacks conserved residue(s) required for the propagation of feature annotation.</text>
</comment>
<comment type="subcellular location">
    <subcellularLocation>
        <location evidence="2 14">Cytoplasm</location>
    </subcellularLocation>
</comment>
<dbReference type="FunFam" id="2.170.220.10:FF:000002">
    <property type="entry name" value="Methionine--tRNA ligase"/>
    <property type="match status" value="1"/>
</dbReference>
<evidence type="ECO:0000256" key="7">
    <source>
        <dbReference type="ARBA" id="ARBA00022598"/>
    </source>
</evidence>
<evidence type="ECO:0000256" key="11">
    <source>
        <dbReference type="ARBA" id="ARBA00022917"/>
    </source>
</evidence>
<keyword evidence="9 14" id="KW-0067">ATP-binding</keyword>
<dbReference type="InterPro" id="IPR033911">
    <property type="entry name" value="MetRS_core"/>
</dbReference>
<comment type="function">
    <text evidence="1 14">Is required not only for elongation of protein synthesis but also for the initiation of all mRNA translation through initiator tRNA(fMet) aminoacylation.</text>
</comment>
<dbReference type="InterPro" id="IPR012340">
    <property type="entry name" value="NA-bd_OB-fold"/>
</dbReference>
<dbReference type="Gene3D" id="1.10.730.10">
    <property type="entry name" value="Isoleucyl-tRNA Synthetase, Domain 1"/>
    <property type="match status" value="1"/>
</dbReference>
<dbReference type="Gene3D" id="3.40.50.620">
    <property type="entry name" value="HUPs"/>
    <property type="match status" value="1"/>
</dbReference>
<dbReference type="SUPFAM" id="SSF47323">
    <property type="entry name" value="Anticodon-binding domain of a subclass of class I aminoacyl-tRNA synthetases"/>
    <property type="match status" value="1"/>
</dbReference>
<comment type="cofactor">
    <cofactor evidence="14">
        <name>Zn(2+)</name>
        <dbReference type="ChEBI" id="CHEBI:29105"/>
    </cofactor>
    <text evidence="14">Binds 1 zinc ion per subunit.</text>
</comment>
<evidence type="ECO:0000256" key="2">
    <source>
        <dbReference type="ARBA" id="ARBA00004496"/>
    </source>
</evidence>
<evidence type="ECO:0000256" key="8">
    <source>
        <dbReference type="ARBA" id="ARBA00022741"/>
    </source>
</evidence>
<dbReference type="Pfam" id="PF19303">
    <property type="entry name" value="Anticodon_3"/>
    <property type="match status" value="1"/>
</dbReference>
<dbReference type="InterPro" id="IPR023457">
    <property type="entry name" value="Met-tRNA_synth_2"/>
</dbReference>
<dbReference type="InterPro" id="IPR002547">
    <property type="entry name" value="tRNA-bd_dom"/>
</dbReference>
<dbReference type="SUPFAM" id="SSF52374">
    <property type="entry name" value="Nucleotidylyl transferase"/>
    <property type="match status" value="1"/>
</dbReference>
<dbReference type="GO" id="GO:0006431">
    <property type="term" value="P:methionyl-tRNA aminoacylation"/>
    <property type="evidence" value="ECO:0007669"/>
    <property type="project" value="UniProtKB-UniRule"/>
</dbReference>
<dbReference type="SUPFAM" id="SSF50249">
    <property type="entry name" value="Nucleic acid-binding proteins"/>
    <property type="match status" value="1"/>
</dbReference>
<feature type="short sequence motif" description="'KMSKS' region" evidence="14">
    <location>
        <begin position="306"/>
        <end position="310"/>
    </location>
</feature>
<keyword evidence="14" id="KW-0479">Metal-binding</keyword>
<dbReference type="GO" id="GO:0000049">
    <property type="term" value="F:tRNA binding"/>
    <property type="evidence" value="ECO:0007669"/>
    <property type="project" value="UniProtKB-UniRule"/>
</dbReference>
<dbReference type="FunFam" id="2.40.50.140:FF:000042">
    <property type="entry name" value="Methionine--tRNA ligase"/>
    <property type="match status" value="1"/>
</dbReference>
<dbReference type="Pfam" id="PF09334">
    <property type="entry name" value="tRNA-synt_1g"/>
    <property type="match status" value="1"/>
</dbReference>
<dbReference type="AlphaFoldDB" id="A0A377JMI8"/>
<dbReference type="CDD" id="cd07957">
    <property type="entry name" value="Anticodon_Ia_Met"/>
    <property type="match status" value="1"/>
</dbReference>
<evidence type="ECO:0000256" key="10">
    <source>
        <dbReference type="ARBA" id="ARBA00022884"/>
    </source>
</evidence>
<dbReference type="NCBIfam" id="TIGR00398">
    <property type="entry name" value="metG"/>
    <property type="match status" value="1"/>
</dbReference>
<dbReference type="EMBL" id="UGHZ01000001">
    <property type="protein sequence ID" value="STP09021.1"/>
    <property type="molecule type" value="Genomic_DNA"/>
</dbReference>
<dbReference type="InterPro" id="IPR014758">
    <property type="entry name" value="Met-tRNA_synth"/>
</dbReference>
<comment type="subunit">
    <text evidence="4 14">Homodimer.</text>
</comment>
<dbReference type="PROSITE" id="PS50886">
    <property type="entry name" value="TRBD"/>
    <property type="match status" value="1"/>
</dbReference>
<dbReference type="EC" id="6.1.1.10" evidence="14"/>
<dbReference type="PANTHER" id="PTHR43326:SF1">
    <property type="entry name" value="METHIONINE--TRNA LIGASE, MITOCHONDRIAL"/>
    <property type="match status" value="1"/>
</dbReference>
<sequence length="660" mass="75119">MQQKTFITSPIYYVNDIPHIGHAYTTILCDMLKKFRILQGEDVLFLTGTDEHGQKIEQSAQKHNQTPQAYADSVSIKFKELWNEFGLDYDIFVRTTDSKHCQSVQKAFEIMFEKGDIYKGSYEGNYCISCESFFTQSQLGENLSCPDCGKQTQIVQEESYFFALSKYQDKLLEFYKQNPNMIAPAFRQSEVVKFISEGLNDLSITRTSFEWGIPLPENPKRKDSKKHIMYVWLDALLSYISPLGYMQDSNKADSNKMDYWENALHFVGKDILRFHAVYWIAFLMSLDLPLPKHIYAHGWWTKDGAKMSKSIGNVINPKEVAQAYGIESLRYFLMREMPFGQDGDFSQKALIERINSELGNDVGNLLNRLLGMSEKYFSLQVDSKDVKKFYATELNELENIINRTQDKMQTMQPQRYIEELWAAFSLGNGVITKYEPWNLMKNGEQDKAMALLGLIANILAKAALLLYPIMPESAHKIAKALSFSLNPDSFDRFIKQHALLDNLTLTKISPLFPRIESPLMPESTQGEAESKESKTLKDSKSADSKLESAGVANLIDIKDFSKIDIRVGKVIECSAVEKSQKLLKLMVDINEPKPRQIISGIAQYYKPDELLNKQVCIIANLKPAKLMGLLSEGMILASKDENGLSLLCLDTPRENGSKIS</sequence>
<feature type="binding site" evidence="14">
    <location>
        <position position="127"/>
    </location>
    <ligand>
        <name>Zn(2+)</name>
        <dbReference type="ChEBI" id="CHEBI:29105"/>
    </ligand>
</feature>
<proteinExistence type="inferred from homology"/>
<dbReference type="InterPro" id="IPR014729">
    <property type="entry name" value="Rossmann-like_a/b/a_fold"/>
</dbReference>
<keyword evidence="6 14" id="KW-0820">tRNA-binding</keyword>
<evidence type="ECO:0000256" key="1">
    <source>
        <dbReference type="ARBA" id="ARBA00003314"/>
    </source>
</evidence>
<gene>
    <name evidence="14 17" type="primary">metG</name>
    <name evidence="17" type="ORF">NCTC12221_00450</name>
</gene>
<dbReference type="PANTHER" id="PTHR43326">
    <property type="entry name" value="METHIONYL-TRNA SYNTHETASE"/>
    <property type="match status" value="1"/>
</dbReference>
<feature type="region of interest" description="Disordered" evidence="15">
    <location>
        <begin position="516"/>
        <end position="541"/>
    </location>
</feature>
<dbReference type="RefSeq" id="WP_115025800.1">
    <property type="nucleotide sequence ID" value="NZ_UGHZ01000001.1"/>
</dbReference>